<feature type="non-terminal residue" evidence="3">
    <location>
        <position position="100"/>
    </location>
</feature>
<evidence type="ECO:0000313" key="3">
    <source>
        <dbReference type="EMBL" id="NEE08950.1"/>
    </source>
</evidence>
<evidence type="ECO:0000256" key="1">
    <source>
        <dbReference type="SAM" id="MobiDB-lite"/>
    </source>
</evidence>
<protein>
    <submittedName>
        <fullName evidence="3">Amino acid adenylation domain-containing protein</fullName>
    </submittedName>
</protein>
<dbReference type="PANTHER" id="PTHR45527">
    <property type="entry name" value="NONRIBOSOMAL PEPTIDE SYNTHETASE"/>
    <property type="match status" value="1"/>
</dbReference>
<reference evidence="3" key="1">
    <citation type="submission" date="2020-01" db="EMBL/GenBank/DDBJ databases">
        <title>Insect and environment-associated Actinomycetes.</title>
        <authorList>
            <person name="Currrie C."/>
            <person name="Chevrette M."/>
            <person name="Carlson C."/>
            <person name="Stubbendieck R."/>
            <person name="Wendt-Pienkowski E."/>
        </authorList>
    </citation>
    <scope>NUCLEOTIDE SEQUENCE</scope>
    <source>
        <strain evidence="3">SID7499</strain>
    </source>
</reference>
<sequence>RVEPGEIEAVLQTHPDVAHAVVLAEDGRLTAFVTPGPGSSGADAVALRRHLAESLPSYMLPSRITRIGRMPLTSTGKIDRRGLPALQEATEPSGADTDAG</sequence>
<gene>
    <name evidence="3" type="ORF">G3M58_21155</name>
</gene>
<feature type="domain" description="AMP-binding enzyme C-terminal" evidence="2">
    <location>
        <begin position="6"/>
        <end position="77"/>
    </location>
</feature>
<evidence type="ECO:0000259" key="2">
    <source>
        <dbReference type="Pfam" id="PF13193"/>
    </source>
</evidence>
<dbReference type="GO" id="GO:0044550">
    <property type="term" value="P:secondary metabolite biosynthetic process"/>
    <property type="evidence" value="ECO:0007669"/>
    <property type="project" value="TreeGrafter"/>
</dbReference>
<dbReference type="InterPro" id="IPR045851">
    <property type="entry name" value="AMP-bd_C_sf"/>
</dbReference>
<dbReference type="SUPFAM" id="SSF56801">
    <property type="entry name" value="Acetyl-CoA synthetase-like"/>
    <property type="match status" value="1"/>
</dbReference>
<dbReference type="GO" id="GO:0043041">
    <property type="term" value="P:amino acid activation for nonribosomal peptide biosynthetic process"/>
    <property type="evidence" value="ECO:0007669"/>
    <property type="project" value="TreeGrafter"/>
</dbReference>
<dbReference type="GO" id="GO:0031177">
    <property type="term" value="F:phosphopantetheine binding"/>
    <property type="evidence" value="ECO:0007669"/>
    <property type="project" value="TreeGrafter"/>
</dbReference>
<dbReference type="AlphaFoldDB" id="A0A6G3WUI2"/>
<name>A0A6G3WUI2_9ACTN</name>
<dbReference type="InterPro" id="IPR025110">
    <property type="entry name" value="AMP-bd_C"/>
</dbReference>
<dbReference type="GO" id="GO:0005737">
    <property type="term" value="C:cytoplasm"/>
    <property type="evidence" value="ECO:0007669"/>
    <property type="project" value="TreeGrafter"/>
</dbReference>
<organism evidence="3">
    <name type="scientific">Streptomyces sp. SID7499</name>
    <dbReference type="NCBI Taxonomy" id="2706086"/>
    <lineage>
        <taxon>Bacteria</taxon>
        <taxon>Bacillati</taxon>
        <taxon>Actinomycetota</taxon>
        <taxon>Actinomycetes</taxon>
        <taxon>Kitasatosporales</taxon>
        <taxon>Streptomycetaceae</taxon>
        <taxon>Streptomyces</taxon>
    </lineage>
</organism>
<feature type="region of interest" description="Disordered" evidence="1">
    <location>
        <begin position="71"/>
        <end position="100"/>
    </location>
</feature>
<dbReference type="EMBL" id="JAAGMN010002121">
    <property type="protein sequence ID" value="NEE08950.1"/>
    <property type="molecule type" value="Genomic_DNA"/>
</dbReference>
<dbReference type="PANTHER" id="PTHR45527:SF1">
    <property type="entry name" value="FATTY ACID SYNTHASE"/>
    <property type="match status" value="1"/>
</dbReference>
<comment type="caution">
    <text evidence="3">The sequence shown here is derived from an EMBL/GenBank/DDBJ whole genome shotgun (WGS) entry which is preliminary data.</text>
</comment>
<dbReference type="Gene3D" id="3.30.300.30">
    <property type="match status" value="1"/>
</dbReference>
<accession>A0A6G3WUI2</accession>
<dbReference type="Pfam" id="PF13193">
    <property type="entry name" value="AMP-binding_C"/>
    <property type="match status" value="1"/>
</dbReference>
<proteinExistence type="predicted"/>
<feature type="non-terminal residue" evidence="3">
    <location>
        <position position="1"/>
    </location>
</feature>